<sequence length="78" mass="9001">MPKSRECSDFERGMIIGLHKGKHNATDIQKILGIPRTTCIDIINKFENDRVTNSLSRTERPPLLTDREEQTLLRSYSD</sequence>
<protein>
    <submittedName>
        <fullName evidence="2">6614_t:CDS:1</fullName>
    </submittedName>
</protein>
<dbReference type="Gene3D" id="1.10.10.10">
    <property type="entry name" value="Winged helix-like DNA-binding domain superfamily/Winged helix DNA-binding domain"/>
    <property type="match status" value="1"/>
</dbReference>
<dbReference type="OrthoDB" id="2393464at2759"/>
<reference evidence="2" key="1">
    <citation type="submission" date="2021-06" db="EMBL/GenBank/DDBJ databases">
        <authorList>
            <person name="Kallberg Y."/>
            <person name="Tangrot J."/>
            <person name="Rosling A."/>
        </authorList>
    </citation>
    <scope>NUCLEOTIDE SEQUENCE</scope>
    <source>
        <strain evidence="2">FL130A</strain>
    </source>
</reference>
<dbReference type="InterPro" id="IPR009057">
    <property type="entry name" value="Homeodomain-like_sf"/>
</dbReference>
<proteinExistence type="predicted"/>
<comment type="caution">
    <text evidence="2">The sequence shown here is derived from an EMBL/GenBank/DDBJ whole genome shotgun (WGS) entry which is preliminary data.</text>
</comment>
<feature type="compositionally biased region" description="Basic and acidic residues" evidence="1">
    <location>
        <begin position="57"/>
        <end position="78"/>
    </location>
</feature>
<organism evidence="2 3">
    <name type="scientific">Ambispora leptoticha</name>
    <dbReference type="NCBI Taxonomy" id="144679"/>
    <lineage>
        <taxon>Eukaryota</taxon>
        <taxon>Fungi</taxon>
        <taxon>Fungi incertae sedis</taxon>
        <taxon>Mucoromycota</taxon>
        <taxon>Glomeromycotina</taxon>
        <taxon>Glomeromycetes</taxon>
        <taxon>Archaeosporales</taxon>
        <taxon>Ambisporaceae</taxon>
        <taxon>Ambispora</taxon>
    </lineage>
</organism>
<dbReference type="AlphaFoldDB" id="A0A9N8ZP83"/>
<dbReference type="InterPro" id="IPR036388">
    <property type="entry name" value="WH-like_DNA-bd_sf"/>
</dbReference>
<dbReference type="Proteomes" id="UP000789508">
    <property type="component" value="Unassembled WGS sequence"/>
</dbReference>
<keyword evidence="3" id="KW-1185">Reference proteome</keyword>
<dbReference type="SUPFAM" id="SSF46689">
    <property type="entry name" value="Homeodomain-like"/>
    <property type="match status" value="1"/>
</dbReference>
<gene>
    <name evidence="2" type="ORF">ALEPTO_LOCUS3559</name>
</gene>
<feature type="region of interest" description="Disordered" evidence="1">
    <location>
        <begin position="53"/>
        <end position="78"/>
    </location>
</feature>
<name>A0A9N8ZP83_9GLOM</name>
<evidence type="ECO:0000313" key="2">
    <source>
        <dbReference type="EMBL" id="CAG8502569.1"/>
    </source>
</evidence>
<dbReference type="EMBL" id="CAJVPS010000674">
    <property type="protein sequence ID" value="CAG8502569.1"/>
    <property type="molecule type" value="Genomic_DNA"/>
</dbReference>
<evidence type="ECO:0000313" key="3">
    <source>
        <dbReference type="Proteomes" id="UP000789508"/>
    </source>
</evidence>
<accession>A0A9N8ZP83</accession>
<evidence type="ECO:0000256" key="1">
    <source>
        <dbReference type="SAM" id="MobiDB-lite"/>
    </source>
</evidence>